<evidence type="ECO:0000313" key="11">
    <source>
        <dbReference type="Proteomes" id="UP000603865"/>
    </source>
</evidence>
<dbReference type="GO" id="GO:0005829">
    <property type="term" value="C:cytosol"/>
    <property type="evidence" value="ECO:0007669"/>
    <property type="project" value="TreeGrafter"/>
</dbReference>
<dbReference type="GO" id="GO:0000049">
    <property type="term" value="F:tRNA binding"/>
    <property type="evidence" value="ECO:0007669"/>
    <property type="project" value="UniProtKB-KW"/>
</dbReference>
<keyword evidence="3" id="KW-0436">Ligase</keyword>
<dbReference type="PROSITE" id="PS50860">
    <property type="entry name" value="AA_TRNA_LIGASE_II_ALA"/>
    <property type="match status" value="1"/>
</dbReference>
<dbReference type="GO" id="GO:0004813">
    <property type="term" value="F:alanine-tRNA ligase activity"/>
    <property type="evidence" value="ECO:0007669"/>
    <property type="project" value="InterPro"/>
</dbReference>
<keyword evidence="2" id="KW-0820">tRNA-binding</keyword>
<dbReference type="EMBL" id="BMQL01000069">
    <property type="protein sequence ID" value="GGR35775.1"/>
    <property type="molecule type" value="Genomic_DNA"/>
</dbReference>
<dbReference type="RefSeq" id="WP_189093453.1">
    <property type="nucleotide sequence ID" value="NZ_BMQL01000069.1"/>
</dbReference>
<sequence length="403" mass="43655">MTDVALPATERLYWTQPQAQHFDAEVVATDGPHVALNRTLFYPEGGGQPCDTGTLTWNGAAVQITDVQKRGGVIWHTLTGDVPPPGQRVSGELDWARRHRHSQRHTAEHLLAQAFSRVLPQFAVQSVSMRGSECTLDLAGQPSEAHAQAAQQLLMSMLRHDLILDTQVVTADQLTNFPLRRPPQVSGNVRVVLFRTPDGEIWEASACGGTHLPRASMAAPVVILRLERIKGGLTRVVFMAGEEATERLSQVYGQALSLARSFSTSLDLLPLRVQDTRDELTAQTAETDHLRRELAAVRWHGAAHQQIVGGTFTCVQLDDERLLRPLLDQAARQPQSVTAVVCSSGQCGIASSLTSFPAGTLLRAWLEAAGGRGGGRPELAQGQTTSPSVFLETAAAWAVQNAE</sequence>
<dbReference type="Gene3D" id="3.30.980.10">
    <property type="entry name" value="Threonyl-trna Synthetase, Chain A, domain 2"/>
    <property type="match status" value="1"/>
</dbReference>
<evidence type="ECO:0000256" key="6">
    <source>
        <dbReference type="ARBA" id="ARBA00022884"/>
    </source>
</evidence>
<protein>
    <submittedName>
        <fullName evidence="10">Serine-tRNA(Ala) deacylase</fullName>
    </submittedName>
</protein>
<dbReference type="InterPro" id="IPR018165">
    <property type="entry name" value="Ala-tRNA-synth_IIc_core"/>
</dbReference>
<proteinExistence type="inferred from homology"/>
<dbReference type="SUPFAM" id="SSF50447">
    <property type="entry name" value="Translation proteins"/>
    <property type="match status" value="1"/>
</dbReference>
<dbReference type="InterPro" id="IPR012947">
    <property type="entry name" value="tRNA_SAD"/>
</dbReference>
<comment type="caution">
    <text evidence="10">The sequence shown here is derived from an EMBL/GenBank/DDBJ whole genome shotgun (WGS) entry which is preliminary data.</text>
</comment>
<evidence type="ECO:0000259" key="9">
    <source>
        <dbReference type="PROSITE" id="PS50860"/>
    </source>
</evidence>
<dbReference type="GO" id="GO:0005524">
    <property type="term" value="F:ATP binding"/>
    <property type="evidence" value="ECO:0007669"/>
    <property type="project" value="UniProtKB-KW"/>
</dbReference>
<dbReference type="PANTHER" id="PTHR11777:SF9">
    <property type="entry name" value="ALANINE--TRNA LIGASE, CYTOPLASMIC"/>
    <property type="match status" value="1"/>
</dbReference>
<organism evidence="10 11">
    <name type="scientific">Deinococcus ruber</name>
    <dbReference type="NCBI Taxonomy" id="1848197"/>
    <lineage>
        <taxon>Bacteria</taxon>
        <taxon>Thermotogati</taxon>
        <taxon>Deinococcota</taxon>
        <taxon>Deinococci</taxon>
        <taxon>Deinococcales</taxon>
        <taxon>Deinococcaceae</taxon>
        <taxon>Deinococcus</taxon>
    </lineage>
</organism>
<evidence type="ECO:0000256" key="4">
    <source>
        <dbReference type="ARBA" id="ARBA00022741"/>
    </source>
</evidence>
<dbReference type="PANTHER" id="PTHR11777">
    <property type="entry name" value="ALANYL-TRNA SYNTHETASE"/>
    <property type="match status" value="1"/>
</dbReference>
<dbReference type="GO" id="GO:0006419">
    <property type="term" value="P:alanyl-tRNA aminoacylation"/>
    <property type="evidence" value="ECO:0007669"/>
    <property type="project" value="InterPro"/>
</dbReference>
<dbReference type="SMART" id="SM00863">
    <property type="entry name" value="tRNA_SAD"/>
    <property type="match status" value="1"/>
</dbReference>
<evidence type="ECO:0000256" key="2">
    <source>
        <dbReference type="ARBA" id="ARBA00022555"/>
    </source>
</evidence>
<dbReference type="Pfam" id="PF01411">
    <property type="entry name" value="tRNA-synt_2c"/>
    <property type="match status" value="1"/>
</dbReference>
<keyword evidence="7" id="KW-0648">Protein biosynthesis</keyword>
<dbReference type="SUPFAM" id="SSF55186">
    <property type="entry name" value="ThrRS/AlaRS common domain"/>
    <property type="match status" value="1"/>
</dbReference>
<gene>
    <name evidence="10" type="ORF">GCM10008957_52070</name>
</gene>
<dbReference type="Proteomes" id="UP000603865">
    <property type="component" value="Unassembled WGS sequence"/>
</dbReference>
<keyword evidence="6" id="KW-0694">RNA-binding</keyword>
<evidence type="ECO:0000256" key="5">
    <source>
        <dbReference type="ARBA" id="ARBA00022840"/>
    </source>
</evidence>
<dbReference type="AlphaFoldDB" id="A0A918KVG1"/>
<reference evidence="10" key="1">
    <citation type="journal article" date="2014" name="Int. J. Syst. Evol. Microbiol.">
        <title>Complete genome sequence of Corynebacterium casei LMG S-19264T (=DSM 44701T), isolated from a smear-ripened cheese.</title>
        <authorList>
            <consortium name="US DOE Joint Genome Institute (JGI-PGF)"/>
            <person name="Walter F."/>
            <person name="Albersmeier A."/>
            <person name="Kalinowski J."/>
            <person name="Ruckert C."/>
        </authorList>
    </citation>
    <scope>NUCLEOTIDE SEQUENCE</scope>
    <source>
        <strain evidence="10">JCM 31311</strain>
    </source>
</reference>
<keyword evidence="4" id="KW-0547">Nucleotide-binding</keyword>
<reference evidence="10" key="2">
    <citation type="submission" date="2020-09" db="EMBL/GenBank/DDBJ databases">
        <authorList>
            <person name="Sun Q."/>
            <person name="Ohkuma M."/>
        </authorList>
    </citation>
    <scope>NUCLEOTIDE SEQUENCE</scope>
    <source>
        <strain evidence="10">JCM 31311</strain>
    </source>
</reference>
<keyword evidence="8" id="KW-0030">Aminoacyl-tRNA synthetase</keyword>
<dbReference type="Pfam" id="PF07973">
    <property type="entry name" value="tRNA_SAD"/>
    <property type="match status" value="1"/>
</dbReference>
<comment type="similarity">
    <text evidence="1">Belongs to the class-II aminoacyl-tRNA synthetase family.</text>
</comment>
<dbReference type="InterPro" id="IPR009000">
    <property type="entry name" value="Transl_B-barrel_sf"/>
</dbReference>
<evidence type="ECO:0000313" key="10">
    <source>
        <dbReference type="EMBL" id="GGR35775.1"/>
    </source>
</evidence>
<dbReference type="InterPro" id="IPR018163">
    <property type="entry name" value="Thr/Ala-tRNA-synth_IIc_edit"/>
</dbReference>
<dbReference type="InterPro" id="IPR050058">
    <property type="entry name" value="Ala-tRNA_ligase"/>
</dbReference>
<evidence type="ECO:0000256" key="3">
    <source>
        <dbReference type="ARBA" id="ARBA00022598"/>
    </source>
</evidence>
<name>A0A918KVG1_9DEIO</name>
<keyword evidence="11" id="KW-1185">Reference proteome</keyword>
<evidence type="ECO:0000256" key="1">
    <source>
        <dbReference type="ARBA" id="ARBA00008226"/>
    </source>
</evidence>
<dbReference type="Gene3D" id="3.10.310.40">
    <property type="match status" value="1"/>
</dbReference>
<feature type="domain" description="Alanyl-transfer RNA synthetases family profile" evidence="9">
    <location>
        <begin position="1"/>
        <end position="250"/>
    </location>
</feature>
<accession>A0A918KVG1</accession>
<keyword evidence="5" id="KW-0067">ATP-binding</keyword>
<dbReference type="Gene3D" id="2.40.30.130">
    <property type="match status" value="1"/>
</dbReference>
<evidence type="ECO:0000256" key="7">
    <source>
        <dbReference type="ARBA" id="ARBA00022917"/>
    </source>
</evidence>
<dbReference type="InterPro" id="IPR018164">
    <property type="entry name" value="Ala-tRNA-synth_IIc_N"/>
</dbReference>
<evidence type="ECO:0000256" key="8">
    <source>
        <dbReference type="ARBA" id="ARBA00023146"/>
    </source>
</evidence>
<dbReference type="GO" id="GO:0002161">
    <property type="term" value="F:aminoacyl-tRNA deacylase activity"/>
    <property type="evidence" value="ECO:0007669"/>
    <property type="project" value="TreeGrafter"/>
</dbReference>